<keyword evidence="5" id="KW-1185">Reference proteome</keyword>
<proteinExistence type="predicted"/>
<feature type="region of interest" description="Disordered" evidence="1">
    <location>
        <begin position="221"/>
        <end position="249"/>
    </location>
</feature>
<evidence type="ECO:0000313" key="4">
    <source>
        <dbReference type="EMBL" id="MDR7087525.1"/>
    </source>
</evidence>
<comment type="caution">
    <text evidence="4">The sequence shown here is derived from an EMBL/GenBank/DDBJ whole genome shotgun (WGS) entry which is preliminary data.</text>
</comment>
<dbReference type="Gene3D" id="2.160.20.120">
    <property type="match status" value="1"/>
</dbReference>
<keyword evidence="2" id="KW-1133">Transmembrane helix</keyword>
<accession>A0ABU1UQR0</accession>
<evidence type="ECO:0000256" key="2">
    <source>
        <dbReference type="SAM" id="Phobius"/>
    </source>
</evidence>
<keyword evidence="2" id="KW-0812">Transmembrane</keyword>
<feature type="domain" description="DUF4097" evidence="3">
    <location>
        <begin position="134"/>
        <end position="245"/>
    </location>
</feature>
<dbReference type="RefSeq" id="WP_309971316.1">
    <property type="nucleotide sequence ID" value="NZ_JAVDWH010000001.1"/>
</dbReference>
<dbReference type="InterPro" id="IPR025164">
    <property type="entry name" value="Toastrack_DUF4097"/>
</dbReference>
<reference evidence="4 5" key="1">
    <citation type="submission" date="2023-07" db="EMBL/GenBank/DDBJ databases">
        <title>Sorghum-associated microbial communities from plants grown in Nebraska, USA.</title>
        <authorList>
            <person name="Schachtman D."/>
        </authorList>
    </citation>
    <scope>NUCLEOTIDE SEQUENCE [LARGE SCALE GENOMIC DNA]</scope>
    <source>
        <strain evidence="4 5">BE248</strain>
    </source>
</reference>
<keyword evidence="2" id="KW-0472">Membrane</keyword>
<dbReference type="Proteomes" id="UP001257739">
    <property type="component" value="Unassembled WGS sequence"/>
</dbReference>
<protein>
    <recommendedName>
        <fullName evidence="3">DUF4097 domain-containing protein</fullName>
    </recommendedName>
</protein>
<feature type="transmembrane region" description="Helical" evidence="2">
    <location>
        <begin position="20"/>
        <end position="43"/>
    </location>
</feature>
<organism evidence="4 5">
    <name type="scientific">Aeromicrobium panaciterrae</name>
    <dbReference type="NCBI Taxonomy" id="363861"/>
    <lineage>
        <taxon>Bacteria</taxon>
        <taxon>Bacillati</taxon>
        <taxon>Actinomycetota</taxon>
        <taxon>Actinomycetes</taxon>
        <taxon>Propionibacteriales</taxon>
        <taxon>Nocardioidaceae</taxon>
        <taxon>Aeromicrobium</taxon>
    </lineage>
</organism>
<dbReference type="Pfam" id="PF13349">
    <property type="entry name" value="DUF4097"/>
    <property type="match status" value="1"/>
</dbReference>
<dbReference type="EMBL" id="JAVDWH010000001">
    <property type="protein sequence ID" value="MDR7087525.1"/>
    <property type="molecule type" value="Genomic_DNA"/>
</dbReference>
<name>A0ABU1UQR0_9ACTN</name>
<evidence type="ECO:0000256" key="1">
    <source>
        <dbReference type="SAM" id="MobiDB-lite"/>
    </source>
</evidence>
<sequence>MPDEMIADYDVRSPASRTLLTVFGTLLAVGLFAAAILGISVAMKDTKTSTSLIEMGDSVQIVVNATTADIRVVEGADDVVKVTAKVTSGLRKTDFLIGRKGDEIKVISGCTTWLSPGCGVSLTLSVPKNIPIVVNTTSGDVTADSLVQGVLTVSTTSGDIKVGGLTVDEFSAESNSGDVDASFATQPFAFKALTKSGDILASVPSGDRTYAVMVESKSGDVKSAIDSDEDGQGFVRATSDSGDIDLRTG</sequence>
<gene>
    <name evidence="4" type="ORF">J2X11_002364</name>
</gene>
<evidence type="ECO:0000259" key="3">
    <source>
        <dbReference type="Pfam" id="PF13349"/>
    </source>
</evidence>
<evidence type="ECO:0000313" key="5">
    <source>
        <dbReference type="Proteomes" id="UP001257739"/>
    </source>
</evidence>